<dbReference type="EMBL" id="JAVRFD010000982">
    <property type="protein sequence ID" value="MDT0551330.1"/>
    <property type="molecule type" value="Genomic_DNA"/>
</dbReference>
<protein>
    <submittedName>
        <fullName evidence="2">Gamma-glutamyltransferase</fullName>
        <ecNumber evidence="2">2.3.2.2</ecNumber>
    </submittedName>
</protein>
<feature type="non-terminal residue" evidence="2">
    <location>
        <position position="139"/>
    </location>
</feature>
<comment type="similarity">
    <text evidence="1">Belongs to the gamma-glutamyltransferase family.</text>
</comment>
<keyword evidence="2" id="KW-0012">Acyltransferase</keyword>
<accession>A0ABU2XZL2</accession>
<proteinExistence type="inferred from homology"/>
<dbReference type="SUPFAM" id="SSF56235">
    <property type="entry name" value="N-terminal nucleophile aminohydrolases (Ntn hydrolases)"/>
    <property type="match status" value="1"/>
</dbReference>
<dbReference type="Proteomes" id="UP001180754">
    <property type="component" value="Unassembled WGS sequence"/>
</dbReference>
<dbReference type="PANTHER" id="PTHR43199">
    <property type="entry name" value="GLUTATHIONE HYDROLASE"/>
    <property type="match status" value="1"/>
</dbReference>
<dbReference type="InterPro" id="IPR051792">
    <property type="entry name" value="GGT_bact"/>
</dbReference>
<keyword evidence="2" id="KW-0808">Transferase</keyword>
<evidence type="ECO:0000313" key="2">
    <source>
        <dbReference type="EMBL" id="MDT0551330.1"/>
    </source>
</evidence>
<evidence type="ECO:0000256" key="1">
    <source>
        <dbReference type="ARBA" id="ARBA00009381"/>
    </source>
</evidence>
<feature type="non-terminal residue" evidence="2">
    <location>
        <position position="1"/>
    </location>
</feature>
<comment type="caution">
    <text evidence="2">The sequence shown here is derived from an EMBL/GenBank/DDBJ whole genome shotgun (WGS) entry which is preliminary data.</text>
</comment>
<reference evidence="2" key="1">
    <citation type="submission" date="2024-05" db="EMBL/GenBank/DDBJ databases">
        <title>30 novel species of actinomycetes from the DSMZ collection.</title>
        <authorList>
            <person name="Nouioui I."/>
        </authorList>
    </citation>
    <scope>NUCLEOTIDE SEQUENCE</scope>
    <source>
        <strain evidence="2">DSM 41529</strain>
    </source>
</reference>
<dbReference type="Pfam" id="PF01019">
    <property type="entry name" value="G_glu_transpept"/>
    <property type="match status" value="1"/>
</dbReference>
<keyword evidence="3" id="KW-1185">Reference proteome</keyword>
<organism evidence="2 3">
    <name type="scientific">Streptomyces lonegramiae</name>
    <dbReference type="NCBI Taxonomy" id="3075524"/>
    <lineage>
        <taxon>Bacteria</taxon>
        <taxon>Bacillati</taxon>
        <taxon>Actinomycetota</taxon>
        <taxon>Actinomycetes</taxon>
        <taxon>Kitasatosporales</taxon>
        <taxon>Streptomycetaceae</taxon>
        <taxon>Streptomyces</taxon>
    </lineage>
</organism>
<evidence type="ECO:0000313" key="3">
    <source>
        <dbReference type="Proteomes" id="UP001180754"/>
    </source>
</evidence>
<dbReference type="GO" id="GO:0103068">
    <property type="term" value="F:leukotriene C4 gamma-glutamyl transferase activity"/>
    <property type="evidence" value="ECO:0007669"/>
    <property type="project" value="UniProtKB-EC"/>
</dbReference>
<gene>
    <name evidence="2" type="ORF">RND15_53140</name>
</gene>
<dbReference type="RefSeq" id="WP_311731565.1">
    <property type="nucleotide sequence ID" value="NZ_JAVRFD010000982.1"/>
</dbReference>
<name>A0ABU2XZL2_9ACTN</name>
<dbReference type="EC" id="2.3.2.2" evidence="2"/>
<dbReference type="PANTHER" id="PTHR43199:SF1">
    <property type="entry name" value="GLUTATHIONE HYDROLASE PROENZYME"/>
    <property type="match status" value="1"/>
</dbReference>
<sequence length="139" mass="15004">RETAPRSADAALFLEDGKPIPFEEGVTSGLAVGTPGTPATWERALDAWGTKSLRTLLKPAERLARDGFVVDETFRSQTAANQARFADFPASAKLFLPGGRLPAVGSVFKNPDLARTYEKLGRKGVGELYRGELADDIVR</sequence>
<dbReference type="PRINTS" id="PR01210">
    <property type="entry name" value="GGTRANSPTASE"/>
</dbReference>
<dbReference type="InterPro" id="IPR029055">
    <property type="entry name" value="Ntn_hydrolases_N"/>
</dbReference>